<reference evidence="1" key="1">
    <citation type="submission" date="2022-04" db="EMBL/GenBank/DDBJ databases">
        <title>Jade perch genome.</title>
        <authorList>
            <person name="Chao B."/>
        </authorList>
    </citation>
    <scope>NUCLEOTIDE SEQUENCE</scope>
    <source>
        <strain evidence="1">CB-2022</strain>
    </source>
</reference>
<keyword evidence="2" id="KW-1185">Reference proteome</keyword>
<evidence type="ECO:0000313" key="1">
    <source>
        <dbReference type="EMBL" id="KAI3359011.1"/>
    </source>
</evidence>
<gene>
    <name evidence="1" type="ORF">L3Q82_015395</name>
</gene>
<comment type="caution">
    <text evidence="1">The sequence shown here is derived from an EMBL/GenBank/DDBJ whole genome shotgun (WGS) entry which is preliminary data.</text>
</comment>
<protein>
    <submittedName>
        <fullName evidence="1">Uncharacterized protein</fullName>
    </submittedName>
</protein>
<sequence>MLYSLAIEPLLHKLRNKLSGVYVPGCDVSFKLSAYADDVVALVNSQKDIDILTNTVDQFGCISSARVNWGKSEAVVVGDRSKVGLRNGNGFVPKMSYRGRVLILNNLISTALWHRLACVDPPVSLLSRIQAVLVDFFWDRLHWVPQSILFLPKEEGGQGLVHLASRGAAFRLTVLTETPHRTCRPGLEAFILLHLAEVWWSETGSGSVPDGLQESGHFISASVLQKCFLSVDFTEEAEEGTGRTLCTGSYRNRYCLEGFWTVPAGVDPLCPDY</sequence>
<dbReference type="Proteomes" id="UP000831701">
    <property type="component" value="Chromosome 18"/>
</dbReference>
<name>A0ACB8VU22_9TELE</name>
<dbReference type="EMBL" id="CM041548">
    <property type="protein sequence ID" value="KAI3359011.1"/>
    <property type="molecule type" value="Genomic_DNA"/>
</dbReference>
<proteinExistence type="predicted"/>
<evidence type="ECO:0000313" key="2">
    <source>
        <dbReference type="Proteomes" id="UP000831701"/>
    </source>
</evidence>
<organism evidence="1 2">
    <name type="scientific">Scortum barcoo</name>
    <name type="common">barcoo grunter</name>
    <dbReference type="NCBI Taxonomy" id="214431"/>
    <lineage>
        <taxon>Eukaryota</taxon>
        <taxon>Metazoa</taxon>
        <taxon>Chordata</taxon>
        <taxon>Craniata</taxon>
        <taxon>Vertebrata</taxon>
        <taxon>Euteleostomi</taxon>
        <taxon>Actinopterygii</taxon>
        <taxon>Neopterygii</taxon>
        <taxon>Teleostei</taxon>
        <taxon>Neoteleostei</taxon>
        <taxon>Acanthomorphata</taxon>
        <taxon>Eupercaria</taxon>
        <taxon>Centrarchiformes</taxon>
        <taxon>Terapontoidei</taxon>
        <taxon>Terapontidae</taxon>
        <taxon>Scortum</taxon>
    </lineage>
</organism>
<accession>A0ACB8VU22</accession>